<reference evidence="1" key="1">
    <citation type="submission" date="2021-01" db="EMBL/GenBank/DDBJ databases">
        <authorList>
            <person name="Corre E."/>
            <person name="Pelletier E."/>
            <person name="Niang G."/>
            <person name="Scheremetjew M."/>
            <person name="Finn R."/>
            <person name="Kale V."/>
            <person name="Holt S."/>
            <person name="Cochrane G."/>
            <person name="Meng A."/>
            <person name="Brown T."/>
            <person name="Cohen L."/>
        </authorList>
    </citation>
    <scope>NUCLEOTIDE SEQUENCE</scope>
    <source>
        <strain evidence="1">ECT3854</strain>
    </source>
</reference>
<organism evidence="1">
    <name type="scientific">Cyclophora tenuis</name>
    <name type="common">Marine diatom</name>
    <dbReference type="NCBI Taxonomy" id="216820"/>
    <lineage>
        <taxon>Eukaryota</taxon>
        <taxon>Sar</taxon>
        <taxon>Stramenopiles</taxon>
        <taxon>Ochrophyta</taxon>
        <taxon>Bacillariophyta</taxon>
        <taxon>Fragilariophyceae</taxon>
        <taxon>Fragilariophycidae</taxon>
        <taxon>Cyclophorales</taxon>
        <taxon>Cyclophoraceae</taxon>
        <taxon>Cyclophora</taxon>
    </lineage>
</organism>
<evidence type="ECO:0000313" key="1">
    <source>
        <dbReference type="EMBL" id="CAD8941375.1"/>
    </source>
</evidence>
<protein>
    <recommendedName>
        <fullName evidence="2">Phytanoyl-CoA dioxygenase</fullName>
    </recommendedName>
</protein>
<dbReference type="InterPro" id="IPR008775">
    <property type="entry name" value="Phytyl_CoA_dOase-like"/>
</dbReference>
<name>A0A7S1GPF1_CYCTE</name>
<accession>A0A7S1GPF1</accession>
<dbReference type="PANTHER" id="PTHR37563:SF2">
    <property type="entry name" value="PHYTANOYL-COA DIOXYGENASE FAMILY PROTEIN (AFU_ORTHOLOGUE AFUA_2G03330)"/>
    <property type="match status" value="1"/>
</dbReference>
<dbReference type="Gene3D" id="2.60.120.620">
    <property type="entry name" value="q2cbj1_9rhob like domain"/>
    <property type="match status" value="1"/>
</dbReference>
<sequence length="176" mass="18781">MGGLISLPGAADQAIHADTPHLFETIDCLPAHYINAFAPGWTTDPTAAAAAAAVGTDKDGCFTGCTDIGGTAFVHGSHRLSFTADVVSHDEGRSGSIASQPNVLENLVRPSLQLGDVLLFDCRILHFGLANNSKTVERALLYTNMTQAWFHDPKNWDAHQPIFPLSSQDKLQSEPG</sequence>
<dbReference type="Pfam" id="PF05721">
    <property type="entry name" value="PhyH"/>
    <property type="match status" value="1"/>
</dbReference>
<dbReference type="EMBL" id="HBFW01019377">
    <property type="protein sequence ID" value="CAD8941375.1"/>
    <property type="molecule type" value="Transcribed_RNA"/>
</dbReference>
<dbReference type="PANTHER" id="PTHR37563">
    <property type="entry name" value="PHYTANOYL-COA DIOXYGENASE FAMILY PROTEIN (AFU_ORTHOLOGUE AFUA_2G03330)"/>
    <property type="match status" value="1"/>
</dbReference>
<dbReference type="SUPFAM" id="SSF51197">
    <property type="entry name" value="Clavaminate synthase-like"/>
    <property type="match status" value="1"/>
</dbReference>
<evidence type="ECO:0008006" key="2">
    <source>
        <dbReference type="Google" id="ProtNLM"/>
    </source>
</evidence>
<dbReference type="InterPro" id="IPR051961">
    <property type="entry name" value="Fungal_Metabolite_Diox"/>
</dbReference>
<dbReference type="AlphaFoldDB" id="A0A7S1GPF1"/>
<gene>
    <name evidence="1" type="ORF">CTEN0397_LOCUS12441</name>
</gene>
<proteinExistence type="predicted"/>